<evidence type="ECO:0000256" key="6">
    <source>
        <dbReference type="ARBA" id="ARBA00023004"/>
    </source>
</evidence>
<evidence type="ECO:0000256" key="1">
    <source>
        <dbReference type="ARBA" id="ARBA00001961"/>
    </source>
</evidence>
<keyword evidence="3" id="KW-0847">Vitamin C</keyword>
<dbReference type="GO" id="GO:0031418">
    <property type="term" value="F:L-ascorbic acid binding"/>
    <property type="evidence" value="ECO:0007669"/>
    <property type="project" value="UniProtKB-KW"/>
</dbReference>
<keyword evidence="6" id="KW-0408">Iron</keyword>
<gene>
    <name evidence="8" type="ORF">OD750_001505</name>
</gene>
<keyword evidence="2" id="KW-0479">Metal-binding</keyword>
<dbReference type="Proteomes" id="UP001139971">
    <property type="component" value="Unassembled WGS sequence"/>
</dbReference>
<dbReference type="AlphaFoldDB" id="A0A9X4BG94"/>
<sequence>MLDWLRIGDFLDAATLEHWRRVVRDAEGGAATIMSAQPGGRVAPQMRRSTRLTPGAGIEQAVLARIEARRGDIETWHGAALGACEPPQFLRYDPGDYFVAHQDGNTPLVHDASRHRRVSFVIALSDPADYAGGALVLHGGRDEPNRREMLTPSAGTLVAFRAETTHEVAIVTHGKRYTIASWLLAPGV</sequence>
<dbReference type="GO" id="GO:0005506">
    <property type="term" value="F:iron ion binding"/>
    <property type="evidence" value="ECO:0007669"/>
    <property type="project" value="InterPro"/>
</dbReference>
<dbReference type="InterPro" id="IPR005123">
    <property type="entry name" value="Oxoglu/Fe-dep_dioxygenase_dom"/>
</dbReference>
<comment type="caution">
    <text evidence="8">The sequence shown here is derived from an EMBL/GenBank/DDBJ whole genome shotgun (WGS) entry which is preliminary data.</text>
</comment>
<dbReference type="PROSITE" id="PS51471">
    <property type="entry name" value="FE2OG_OXY"/>
    <property type="match status" value="1"/>
</dbReference>
<evidence type="ECO:0000256" key="2">
    <source>
        <dbReference type="ARBA" id="ARBA00022723"/>
    </source>
</evidence>
<dbReference type="InterPro" id="IPR006620">
    <property type="entry name" value="Pro_4_hyd_alph"/>
</dbReference>
<comment type="cofactor">
    <cofactor evidence="1">
        <name>L-ascorbate</name>
        <dbReference type="ChEBI" id="CHEBI:38290"/>
    </cofactor>
</comment>
<protein>
    <submittedName>
        <fullName evidence="8">2OG-Fe(II) oxygenase</fullName>
    </submittedName>
</protein>
<evidence type="ECO:0000256" key="4">
    <source>
        <dbReference type="ARBA" id="ARBA00022964"/>
    </source>
</evidence>
<keyword evidence="9" id="KW-1185">Reference proteome</keyword>
<evidence type="ECO:0000259" key="7">
    <source>
        <dbReference type="PROSITE" id="PS51471"/>
    </source>
</evidence>
<keyword evidence="4" id="KW-0223">Dioxygenase</keyword>
<dbReference type="GO" id="GO:0051213">
    <property type="term" value="F:dioxygenase activity"/>
    <property type="evidence" value="ECO:0007669"/>
    <property type="project" value="UniProtKB-KW"/>
</dbReference>
<dbReference type="InterPro" id="IPR044862">
    <property type="entry name" value="Pro_4_hyd_alph_FE2OG_OXY"/>
</dbReference>
<dbReference type="Gene3D" id="2.60.120.620">
    <property type="entry name" value="q2cbj1_9rhob like domain"/>
    <property type="match status" value="1"/>
</dbReference>
<evidence type="ECO:0000256" key="5">
    <source>
        <dbReference type="ARBA" id="ARBA00023002"/>
    </source>
</evidence>
<evidence type="ECO:0000256" key="3">
    <source>
        <dbReference type="ARBA" id="ARBA00022896"/>
    </source>
</evidence>
<evidence type="ECO:0000313" key="9">
    <source>
        <dbReference type="Proteomes" id="UP001139971"/>
    </source>
</evidence>
<keyword evidence="5" id="KW-0560">Oxidoreductase</keyword>
<reference evidence="8" key="1">
    <citation type="submission" date="2023-02" db="EMBL/GenBank/DDBJ databases">
        <title>Tahibacter soli sp. nov. isolated from soil.</title>
        <authorList>
            <person name="Baek J.H."/>
            <person name="Lee J.K."/>
            <person name="Choi D.G."/>
            <person name="Jeon C.O."/>
        </authorList>
    </citation>
    <scope>NUCLEOTIDE SEQUENCE</scope>
    <source>
        <strain evidence="8">BL</strain>
    </source>
</reference>
<dbReference type="Pfam" id="PF13640">
    <property type="entry name" value="2OG-FeII_Oxy_3"/>
    <property type="match status" value="1"/>
</dbReference>
<proteinExistence type="predicted"/>
<dbReference type="GO" id="GO:0016705">
    <property type="term" value="F:oxidoreductase activity, acting on paired donors, with incorporation or reduction of molecular oxygen"/>
    <property type="evidence" value="ECO:0007669"/>
    <property type="project" value="InterPro"/>
</dbReference>
<accession>A0A9X4BG94</accession>
<evidence type="ECO:0000313" key="8">
    <source>
        <dbReference type="EMBL" id="MDC8011216.1"/>
    </source>
</evidence>
<feature type="domain" description="Fe2OG dioxygenase" evidence="7">
    <location>
        <begin position="83"/>
        <end position="185"/>
    </location>
</feature>
<dbReference type="SMART" id="SM00702">
    <property type="entry name" value="P4Hc"/>
    <property type="match status" value="1"/>
</dbReference>
<dbReference type="RefSeq" id="WP_263543763.1">
    <property type="nucleotide sequence ID" value="NZ_JAOVZO020000001.1"/>
</dbReference>
<dbReference type="EMBL" id="JAOVZO020000001">
    <property type="protein sequence ID" value="MDC8011216.1"/>
    <property type="molecule type" value="Genomic_DNA"/>
</dbReference>
<name>A0A9X4BG94_9GAMM</name>
<organism evidence="8 9">
    <name type="scientific">Tahibacter soli</name>
    <dbReference type="NCBI Taxonomy" id="2983605"/>
    <lineage>
        <taxon>Bacteria</taxon>
        <taxon>Pseudomonadati</taxon>
        <taxon>Pseudomonadota</taxon>
        <taxon>Gammaproteobacteria</taxon>
        <taxon>Lysobacterales</taxon>
        <taxon>Rhodanobacteraceae</taxon>
        <taxon>Tahibacter</taxon>
    </lineage>
</organism>